<dbReference type="InterPro" id="IPR027417">
    <property type="entry name" value="P-loop_NTPase"/>
</dbReference>
<dbReference type="PROSITE" id="PS00211">
    <property type="entry name" value="ABC_TRANSPORTER_1"/>
    <property type="match status" value="1"/>
</dbReference>
<dbReference type="InterPro" id="IPR003439">
    <property type="entry name" value="ABC_transporter-like_ATP-bd"/>
</dbReference>
<accession>A0A9D9DJ28</accession>
<dbReference type="EMBL" id="JADIMY010000078">
    <property type="protein sequence ID" value="MBO8427678.1"/>
    <property type="molecule type" value="Genomic_DNA"/>
</dbReference>
<sequence>MVIINNLYKEYVKNKKAKLIYENLKVTFKQGLNVILGKSGSGKTTLLNIIAGLTSYDGVVKIDDLELEKYKNRASLLGNLISYITQDYNLLNELNVYDNLTINLVKNKKEKIDKKLVINTLKKVNLNEDILDKKIDEISGGEAQRIAIARVLLNDSKIILADEPTGNLDEDNALKILELFKYLSKSCTIILVTHNKSLAYKYADGLYEVDDKKLRVLKENQSIENNKNPANQNKKPAKLNFFNLFKFSNSILNNKKFISFFLSLALIFCGGFLSSGLDLIDNNIPKELNEISLKYNISSGLIFKQNEISVNQIDLDNEVINSELANEINALSKEKNLTLYPAYVPSPYIEDSP</sequence>
<name>A0A9D9DJ28_9BACL</name>
<dbReference type="Pfam" id="PF00005">
    <property type="entry name" value="ABC_tran"/>
    <property type="match status" value="1"/>
</dbReference>
<dbReference type="PROSITE" id="PS50893">
    <property type="entry name" value="ABC_TRANSPORTER_2"/>
    <property type="match status" value="1"/>
</dbReference>
<dbReference type="Gene3D" id="3.40.50.300">
    <property type="entry name" value="P-loop containing nucleotide triphosphate hydrolases"/>
    <property type="match status" value="1"/>
</dbReference>
<reference evidence="4" key="2">
    <citation type="journal article" date="2021" name="PeerJ">
        <title>Extensive microbial diversity within the chicken gut microbiome revealed by metagenomics and culture.</title>
        <authorList>
            <person name="Gilroy R."/>
            <person name="Ravi A."/>
            <person name="Getino M."/>
            <person name="Pursley I."/>
            <person name="Horton D.L."/>
            <person name="Alikhan N.F."/>
            <person name="Baker D."/>
            <person name="Gharbi K."/>
            <person name="Hall N."/>
            <person name="Watson M."/>
            <person name="Adriaenssens E.M."/>
            <person name="Foster-Nyarko E."/>
            <person name="Jarju S."/>
            <person name="Secka A."/>
            <person name="Antonio M."/>
            <person name="Oren A."/>
            <person name="Chaudhuri R.R."/>
            <person name="La Ragione R."/>
            <person name="Hildebrand F."/>
            <person name="Pallen M.J."/>
        </authorList>
    </citation>
    <scope>NUCLEOTIDE SEQUENCE</scope>
    <source>
        <strain evidence="4">11159</strain>
    </source>
</reference>
<evidence type="ECO:0000256" key="1">
    <source>
        <dbReference type="ARBA" id="ARBA00022741"/>
    </source>
</evidence>
<dbReference type="PANTHER" id="PTHR42798">
    <property type="entry name" value="LIPOPROTEIN-RELEASING SYSTEM ATP-BINDING PROTEIN LOLD"/>
    <property type="match status" value="1"/>
</dbReference>
<proteinExistence type="predicted"/>
<dbReference type="GO" id="GO:0005524">
    <property type="term" value="F:ATP binding"/>
    <property type="evidence" value="ECO:0007669"/>
    <property type="project" value="UniProtKB-KW"/>
</dbReference>
<dbReference type="AlphaFoldDB" id="A0A9D9DJ28"/>
<gene>
    <name evidence="4" type="ORF">IAC58_03900</name>
</gene>
<reference evidence="4" key="1">
    <citation type="submission" date="2020-10" db="EMBL/GenBank/DDBJ databases">
        <authorList>
            <person name="Gilroy R."/>
        </authorList>
    </citation>
    <scope>NUCLEOTIDE SEQUENCE</scope>
    <source>
        <strain evidence="4">11159</strain>
    </source>
</reference>
<dbReference type="Proteomes" id="UP000823613">
    <property type="component" value="Unassembled WGS sequence"/>
</dbReference>
<evidence type="ECO:0000259" key="3">
    <source>
        <dbReference type="PROSITE" id="PS50893"/>
    </source>
</evidence>
<dbReference type="PANTHER" id="PTHR42798:SF2">
    <property type="entry name" value="ABC TRANSPORTER ATP-BINDING PROTEIN MG467-RELATED"/>
    <property type="match status" value="1"/>
</dbReference>
<feature type="domain" description="ABC transporter" evidence="3">
    <location>
        <begin position="2"/>
        <end position="236"/>
    </location>
</feature>
<keyword evidence="2 4" id="KW-0067">ATP-binding</keyword>
<evidence type="ECO:0000313" key="4">
    <source>
        <dbReference type="EMBL" id="MBO8427678.1"/>
    </source>
</evidence>
<keyword evidence="1" id="KW-0547">Nucleotide-binding</keyword>
<evidence type="ECO:0000256" key="2">
    <source>
        <dbReference type="ARBA" id="ARBA00022840"/>
    </source>
</evidence>
<comment type="caution">
    <text evidence="4">The sequence shown here is derived from an EMBL/GenBank/DDBJ whole genome shotgun (WGS) entry which is preliminary data.</text>
</comment>
<protein>
    <submittedName>
        <fullName evidence="4">ABC transporter ATP-binding protein</fullName>
    </submittedName>
</protein>
<dbReference type="InterPro" id="IPR017871">
    <property type="entry name" value="ABC_transporter-like_CS"/>
</dbReference>
<dbReference type="SMART" id="SM00382">
    <property type="entry name" value="AAA"/>
    <property type="match status" value="1"/>
</dbReference>
<dbReference type="InterPro" id="IPR003593">
    <property type="entry name" value="AAA+_ATPase"/>
</dbReference>
<dbReference type="SUPFAM" id="SSF52540">
    <property type="entry name" value="P-loop containing nucleoside triphosphate hydrolases"/>
    <property type="match status" value="1"/>
</dbReference>
<organism evidence="4 5">
    <name type="scientific">Candidatus Onthovivens merdipullorum</name>
    <dbReference type="NCBI Taxonomy" id="2840889"/>
    <lineage>
        <taxon>Bacteria</taxon>
        <taxon>Bacillati</taxon>
        <taxon>Bacillota</taxon>
        <taxon>Bacilli</taxon>
        <taxon>Bacillales</taxon>
        <taxon>Candidatus Onthovivens</taxon>
    </lineage>
</organism>
<evidence type="ECO:0000313" key="5">
    <source>
        <dbReference type="Proteomes" id="UP000823613"/>
    </source>
</evidence>
<dbReference type="GO" id="GO:0016887">
    <property type="term" value="F:ATP hydrolysis activity"/>
    <property type="evidence" value="ECO:0007669"/>
    <property type="project" value="InterPro"/>
</dbReference>